<evidence type="ECO:0000256" key="4">
    <source>
        <dbReference type="ARBA" id="ARBA00022989"/>
    </source>
</evidence>
<dbReference type="GO" id="GO:0022904">
    <property type="term" value="P:respiratory electron transport chain"/>
    <property type="evidence" value="ECO:0007669"/>
    <property type="project" value="InterPro"/>
</dbReference>
<keyword evidence="2" id="KW-1003">Cell membrane</keyword>
<comment type="subcellular location">
    <subcellularLocation>
        <location evidence="1">Cell membrane</location>
        <topology evidence="1">Multi-pass membrane protein</topology>
    </subcellularLocation>
</comment>
<evidence type="ECO:0000256" key="2">
    <source>
        <dbReference type="ARBA" id="ARBA00022475"/>
    </source>
</evidence>
<evidence type="ECO:0000256" key="6">
    <source>
        <dbReference type="SAM" id="Phobius"/>
    </source>
</evidence>
<dbReference type="OrthoDB" id="196472at2"/>
<gene>
    <name evidence="8" type="ORF">GM668_05490</name>
</gene>
<feature type="transmembrane region" description="Helical" evidence="6">
    <location>
        <begin position="180"/>
        <end position="202"/>
    </location>
</feature>
<dbReference type="AlphaFoldDB" id="A0A6L6PWC7"/>
<dbReference type="InterPro" id="IPR016174">
    <property type="entry name" value="Di-haem_cyt_TM"/>
</dbReference>
<dbReference type="SUPFAM" id="SSF81342">
    <property type="entry name" value="Transmembrane di-heme cytochromes"/>
    <property type="match status" value="1"/>
</dbReference>
<dbReference type="InterPro" id="IPR011577">
    <property type="entry name" value="Cyt_b561_bac/Ni-Hgenase"/>
</dbReference>
<evidence type="ECO:0000259" key="7">
    <source>
        <dbReference type="Pfam" id="PF01292"/>
    </source>
</evidence>
<feature type="transmembrane region" description="Helical" evidence="6">
    <location>
        <begin position="231"/>
        <end position="252"/>
    </location>
</feature>
<dbReference type="RefSeq" id="WP_155437936.1">
    <property type="nucleotide sequence ID" value="NZ_WNLA01000002.1"/>
</dbReference>
<feature type="domain" description="Cytochrome b561 bacterial/Ni-hydrogenase" evidence="7">
    <location>
        <begin position="94"/>
        <end position="264"/>
    </location>
</feature>
<dbReference type="EMBL" id="WNLA01000002">
    <property type="protein sequence ID" value="MTW01539.1"/>
    <property type="molecule type" value="Genomic_DNA"/>
</dbReference>
<comment type="caution">
    <text evidence="8">The sequence shown here is derived from an EMBL/GenBank/DDBJ whole genome shotgun (WGS) entry which is preliminary data.</text>
</comment>
<reference evidence="8 9" key="1">
    <citation type="submission" date="2019-11" db="EMBL/GenBank/DDBJ databases">
        <title>Type strains purchased from KCTC, JCM and DSMZ.</title>
        <authorList>
            <person name="Lu H."/>
        </authorList>
    </citation>
    <scope>NUCLEOTIDE SEQUENCE [LARGE SCALE GENOMIC DNA]</scope>
    <source>
        <strain evidence="8 9">KCTC 42409</strain>
    </source>
</reference>
<keyword evidence="3 6" id="KW-0812">Transmembrane</keyword>
<evidence type="ECO:0000256" key="5">
    <source>
        <dbReference type="ARBA" id="ARBA00023136"/>
    </source>
</evidence>
<dbReference type="InterPro" id="IPR051542">
    <property type="entry name" value="Hydrogenase_cytochrome"/>
</dbReference>
<proteinExistence type="predicted"/>
<dbReference type="Proteomes" id="UP000484015">
    <property type="component" value="Unassembled WGS sequence"/>
</dbReference>
<organism evidence="8 9">
    <name type="scientific">Pseudoduganella ginsengisoli</name>
    <dbReference type="NCBI Taxonomy" id="1462440"/>
    <lineage>
        <taxon>Bacteria</taxon>
        <taxon>Pseudomonadati</taxon>
        <taxon>Pseudomonadota</taxon>
        <taxon>Betaproteobacteria</taxon>
        <taxon>Burkholderiales</taxon>
        <taxon>Oxalobacteraceae</taxon>
        <taxon>Telluria group</taxon>
        <taxon>Pseudoduganella</taxon>
    </lineage>
</organism>
<dbReference type="GO" id="GO:0005886">
    <property type="term" value="C:plasma membrane"/>
    <property type="evidence" value="ECO:0007669"/>
    <property type="project" value="UniProtKB-SubCell"/>
</dbReference>
<feature type="transmembrane region" description="Helical" evidence="6">
    <location>
        <begin position="126"/>
        <end position="144"/>
    </location>
</feature>
<keyword evidence="9" id="KW-1185">Reference proteome</keyword>
<feature type="transmembrane region" description="Helical" evidence="6">
    <location>
        <begin position="101"/>
        <end position="120"/>
    </location>
</feature>
<evidence type="ECO:0000256" key="3">
    <source>
        <dbReference type="ARBA" id="ARBA00022692"/>
    </source>
</evidence>
<evidence type="ECO:0000313" key="9">
    <source>
        <dbReference type="Proteomes" id="UP000484015"/>
    </source>
</evidence>
<feature type="transmembrane region" description="Helical" evidence="6">
    <location>
        <begin position="289"/>
        <end position="310"/>
    </location>
</feature>
<protein>
    <recommendedName>
        <fullName evidence="7">Cytochrome b561 bacterial/Ni-hydrogenase domain-containing protein</fullName>
    </recommendedName>
</protein>
<name>A0A6L6PWC7_9BURK</name>
<evidence type="ECO:0000256" key="1">
    <source>
        <dbReference type="ARBA" id="ARBA00004651"/>
    </source>
</evidence>
<dbReference type="GO" id="GO:0009055">
    <property type="term" value="F:electron transfer activity"/>
    <property type="evidence" value="ECO:0007669"/>
    <property type="project" value="InterPro"/>
</dbReference>
<sequence length="339" mass="35036">MSSKFFARVYAGTPDVQPVRRSLRSVAKAKLRASKAASVAHLAASAAVVARTSGNTARAALPPGQAGAIARSVTDGACGCDEAVAAPAVHRIHVWDLPTRLFHWSLVVAVTVALTTGLVGGDWMPVHGYAGIAIVGLVAFRLVWGIAGAAHARFVNFAPTPSRLRAYLNGRWQGHGHNPLGALSVFALLALLVVQAGTGLVGNDEIAFQGPLATLVDEARSIQLTGLHQQLAYVLLGLIALHVLAIAAYRVLHKTNLVKPMVTGWKDVQAADHHADGASHGASAWRWTALLSAVGVALLAMTFASGAGLAQDAPEAAASPVLQQPVAQQAAAPAVAPAW</sequence>
<dbReference type="PANTHER" id="PTHR30485:SF2">
    <property type="entry name" value="BLL0597 PROTEIN"/>
    <property type="match status" value="1"/>
</dbReference>
<dbReference type="PANTHER" id="PTHR30485">
    <property type="entry name" value="NI/FE-HYDROGENASE 1 B-TYPE CYTOCHROME SUBUNIT"/>
    <property type="match status" value="1"/>
</dbReference>
<keyword evidence="4 6" id="KW-1133">Transmembrane helix</keyword>
<dbReference type="GO" id="GO:0020037">
    <property type="term" value="F:heme binding"/>
    <property type="evidence" value="ECO:0007669"/>
    <property type="project" value="TreeGrafter"/>
</dbReference>
<accession>A0A6L6PWC7</accession>
<dbReference type="Gene3D" id="1.20.950.20">
    <property type="entry name" value="Transmembrane di-heme cytochromes, Chain C"/>
    <property type="match status" value="1"/>
</dbReference>
<dbReference type="Pfam" id="PF01292">
    <property type="entry name" value="Ni_hydr_CYTB"/>
    <property type="match status" value="1"/>
</dbReference>
<keyword evidence="5 6" id="KW-0472">Membrane</keyword>
<evidence type="ECO:0000313" key="8">
    <source>
        <dbReference type="EMBL" id="MTW01539.1"/>
    </source>
</evidence>